<feature type="region of interest" description="Disordered" evidence="1">
    <location>
        <begin position="1"/>
        <end position="20"/>
    </location>
</feature>
<gene>
    <name evidence="2" type="ORF">g.39805</name>
</gene>
<evidence type="ECO:0000313" key="2">
    <source>
        <dbReference type="EMBL" id="JAT09215.1"/>
    </source>
</evidence>
<proteinExistence type="predicted"/>
<feature type="compositionally biased region" description="Basic and acidic residues" evidence="1">
    <location>
        <begin position="10"/>
        <end position="20"/>
    </location>
</feature>
<dbReference type="EMBL" id="GEBQ01030762">
    <property type="protein sequence ID" value="JAT09215.1"/>
    <property type="molecule type" value="Transcribed_RNA"/>
</dbReference>
<protein>
    <submittedName>
        <fullName evidence="2">Uncharacterized protein</fullName>
    </submittedName>
</protein>
<reference evidence="2" key="1">
    <citation type="submission" date="2015-11" db="EMBL/GenBank/DDBJ databases">
        <title>De novo transcriptome assembly of four potential Pierce s Disease insect vectors from Arizona vineyards.</title>
        <authorList>
            <person name="Tassone E.E."/>
        </authorList>
    </citation>
    <scope>NUCLEOTIDE SEQUENCE</scope>
</reference>
<organism evidence="2">
    <name type="scientific">Graphocephala atropunctata</name>
    <dbReference type="NCBI Taxonomy" id="36148"/>
    <lineage>
        <taxon>Eukaryota</taxon>
        <taxon>Metazoa</taxon>
        <taxon>Ecdysozoa</taxon>
        <taxon>Arthropoda</taxon>
        <taxon>Hexapoda</taxon>
        <taxon>Insecta</taxon>
        <taxon>Pterygota</taxon>
        <taxon>Neoptera</taxon>
        <taxon>Paraneoptera</taxon>
        <taxon>Hemiptera</taxon>
        <taxon>Auchenorrhyncha</taxon>
        <taxon>Membracoidea</taxon>
        <taxon>Cicadellidae</taxon>
        <taxon>Cicadellinae</taxon>
        <taxon>Cicadellini</taxon>
        <taxon>Graphocephala</taxon>
    </lineage>
</organism>
<name>A0A1B6KCS9_9HEMI</name>
<accession>A0A1B6KCS9</accession>
<evidence type="ECO:0000256" key="1">
    <source>
        <dbReference type="SAM" id="MobiDB-lite"/>
    </source>
</evidence>
<sequence length="102" mass="11774">MQVEQAVESTPKRARLDENPRMTRHIAAKEVCDAIVVQAKERFEFTGHLVAANLFDNANIATFNNKFPEMLLETTIQSFPFLEKDKLKTELQIIYGREDFKS</sequence>
<feature type="non-terminal residue" evidence="2">
    <location>
        <position position="102"/>
    </location>
</feature>
<dbReference type="AlphaFoldDB" id="A0A1B6KCS9"/>